<protein>
    <submittedName>
        <fullName evidence="1">Barstar family protein</fullName>
    </submittedName>
</protein>
<proteinExistence type="predicted"/>
<evidence type="ECO:0000313" key="1">
    <source>
        <dbReference type="EMBL" id="MBD3148422.1"/>
    </source>
</evidence>
<accession>A0ABR8LED9</accession>
<dbReference type="RefSeq" id="WP_191055516.1">
    <property type="nucleotide sequence ID" value="NZ_JACXRZ010000051.1"/>
</dbReference>
<evidence type="ECO:0000313" key="2">
    <source>
        <dbReference type="Proteomes" id="UP000653231"/>
    </source>
</evidence>
<sequence length="217" mass="24649">MISSNSNVADHWDSAMPVESLRPKYLLIDEDDRILGQCLDAEGLYVEVTDEDESVTIELLGCLPSQRMRDYLTGSKRYRQRNPLGLAWLRMLDTVGEPLVDFWLSQIVDWRPSALDPQRVDLVAVWGVDSPLAGARDVWERWLVARPDRLNLWAEYEGVAREEWLTIVRCDQRRLGRPDHAPGRTYDLDGSHITDKAGFYLAIGEAINGPGGYFGCN</sequence>
<keyword evidence="2" id="KW-1185">Reference proteome</keyword>
<organism evidence="1 2">
    <name type="scientific">Microbispora bryophytorum subsp. camponoti</name>
    <dbReference type="NCBI Taxonomy" id="1677852"/>
    <lineage>
        <taxon>Bacteria</taxon>
        <taxon>Bacillati</taxon>
        <taxon>Actinomycetota</taxon>
        <taxon>Actinomycetes</taxon>
        <taxon>Streptosporangiales</taxon>
        <taxon>Streptosporangiaceae</taxon>
        <taxon>Microbispora</taxon>
    </lineage>
</organism>
<name>A0ABR8LED9_9ACTN</name>
<dbReference type="Proteomes" id="UP000653231">
    <property type="component" value="Unassembled WGS sequence"/>
</dbReference>
<dbReference type="EMBL" id="JACXRZ010000051">
    <property type="protein sequence ID" value="MBD3148422.1"/>
    <property type="molecule type" value="Genomic_DNA"/>
</dbReference>
<reference evidence="1 2" key="1">
    <citation type="submission" date="2020-09" db="EMBL/GenBank/DDBJ databases">
        <title>Actinomycete isolated from the Camponotus japonicus Mayr.</title>
        <authorList>
            <person name="Gong X."/>
        </authorList>
    </citation>
    <scope>NUCLEOTIDE SEQUENCE [LARGE SCALE GENOMIC DNA]</scope>
    <source>
        <strain evidence="1 2">2C-HV3</strain>
    </source>
</reference>
<gene>
    <name evidence="1" type="ORF">IEQ31_35355</name>
</gene>
<comment type="caution">
    <text evidence="1">The sequence shown here is derived from an EMBL/GenBank/DDBJ whole genome shotgun (WGS) entry which is preliminary data.</text>
</comment>